<dbReference type="InterPro" id="IPR036397">
    <property type="entry name" value="RNaseH_sf"/>
</dbReference>
<dbReference type="AlphaFoldDB" id="A0A4Y2Q7Y3"/>
<keyword evidence="2" id="KW-1185">Reference proteome</keyword>
<accession>A0A4Y2Q7Y3</accession>
<evidence type="ECO:0000313" key="1">
    <source>
        <dbReference type="EMBL" id="GBN59362.1"/>
    </source>
</evidence>
<dbReference type="EMBL" id="BGPR01013125">
    <property type="protein sequence ID" value="GBN59362.1"/>
    <property type="molecule type" value="Genomic_DNA"/>
</dbReference>
<reference evidence="1 2" key="1">
    <citation type="journal article" date="2019" name="Sci. Rep.">
        <title>Orb-weaving spider Araneus ventricosus genome elucidates the spidroin gene catalogue.</title>
        <authorList>
            <person name="Kono N."/>
            <person name="Nakamura H."/>
            <person name="Ohtoshi R."/>
            <person name="Moran D.A.P."/>
            <person name="Shinohara A."/>
            <person name="Yoshida Y."/>
            <person name="Fujiwara M."/>
            <person name="Mori M."/>
            <person name="Tomita M."/>
            <person name="Arakawa K."/>
        </authorList>
    </citation>
    <scope>NUCLEOTIDE SEQUENCE [LARGE SCALE GENOMIC DNA]</scope>
</reference>
<name>A0A4Y2Q7Y3_ARAVE</name>
<protein>
    <recommendedName>
        <fullName evidence="3">RNase H type-1 domain-containing protein</fullName>
    </recommendedName>
</protein>
<gene>
    <name evidence="1" type="ORF">AVEN_176247_1</name>
</gene>
<sequence length="154" mass="17754">MRAEQEAVYVRTARLRKTSNYSNSNFNLNNYEDGTISTKFHPAIFHLKDRISLNKQFLPAPGLNIYTDGSKIEDQTGRAFCVKEEDATKYKWMAQLRPLNTVLQAELPAVQEVSLWARKNNQQVKVWSDNESSHIPLLQMTPSALVLNKHRKSY</sequence>
<dbReference type="GO" id="GO:0003676">
    <property type="term" value="F:nucleic acid binding"/>
    <property type="evidence" value="ECO:0007669"/>
    <property type="project" value="InterPro"/>
</dbReference>
<dbReference type="Proteomes" id="UP000499080">
    <property type="component" value="Unassembled WGS sequence"/>
</dbReference>
<proteinExistence type="predicted"/>
<comment type="caution">
    <text evidence="1">The sequence shown here is derived from an EMBL/GenBank/DDBJ whole genome shotgun (WGS) entry which is preliminary data.</text>
</comment>
<evidence type="ECO:0000313" key="2">
    <source>
        <dbReference type="Proteomes" id="UP000499080"/>
    </source>
</evidence>
<dbReference type="Gene3D" id="3.30.420.10">
    <property type="entry name" value="Ribonuclease H-like superfamily/Ribonuclease H"/>
    <property type="match status" value="1"/>
</dbReference>
<organism evidence="1 2">
    <name type="scientific">Araneus ventricosus</name>
    <name type="common">Orbweaver spider</name>
    <name type="synonym">Epeira ventricosa</name>
    <dbReference type="NCBI Taxonomy" id="182803"/>
    <lineage>
        <taxon>Eukaryota</taxon>
        <taxon>Metazoa</taxon>
        <taxon>Ecdysozoa</taxon>
        <taxon>Arthropoda</taxon>
        <taxon>Chelicerata</taxon>
        <taxon>Arachnida</taxon>
        <taxon>Araneae</taxon>
        <taxon>Araneomorphae</taxon>
        <taxon>Entelegynae</taxon>
        <taxon>Araneoidea</taxon>
        <taxon>Araneidae</taxon>
        <taxon>Araneus</taxon>
    </lineage>
</organism>
<evidence type="ECO:0008006" key="3">
    <source>
        <dbReference type="Google" id="ProtNLM"/>
    </source>
</evidence>